<dbReference type="RefSeq" id="WP_145362683.1">
    <property type="nucleotide sequence ID" value="NZ_CP036268.1"/>
</dbReference>
<dbReference type="CDD" id="cd06260">
    <property type="entry name" value="DUF820-like"/>
    <property type="match status" value="1"/>
</dbReference>
<sequence length="198" mass="22441">MSVTVATEPVLHLGPEDNGALMSPAEFDAIESAEEHYRYELIHGVLVVSPPPGEWHREHIDRLGQLLRNYQDVHPDGAALDRTLPENYVIVGDDRRVCDRAIWAGLGRQPDVVNDIPTIAIEIVSKGSAHRRRDFVEKAREYPAAGVKEYWIIERFAQTMTVIFADGKQRVLKENEVYQTPLLPGFEFALEDVFHDIT</sequence>
<dbReference type="Proteomes" id="UP000317318">
    <property type="component" value="Chromosome"/>
</dbReference>
<dbReference type="InterPro" id="IPR011335">
    <property type="entry name" value="Restrct_endonuc-II-like"/>
</dbReference>
<dbReference type="InterPro" id="IPR008538">
    <property type="entry name" value="Uma2"/>
</dbReference>
<dbReference type="PANTHER" id="PTHR34107:SF4">
    <property type="entry name" value="SLL1222 PROTEIN"/>
    <property type="match status" value="1"/>
</dbReference>
<dbReference type="SUPFAM" id="SSF52980">
    <property type="entry name" value="Restriction endonuclease-like"/>
    <property type="match status" value="1"/>
</dbReference>
<dbReference type="OrthoDB" id="280487at2"/>
<gene>
    <name evidence="2" type="ORF">Pan189_08370</name>
</gene>
<accession>A0A517QY49</accession>
<dbReference type="Gene3D" id="3.90.1570.10">
    <property type="entry name" value="tt1808, chain A"/>
    <property type="match status" value="1"/>
</dbReference>
<dbReference type="EMBL" id="CP036268">
    <property type="protein sequence ID" value="QDT36480.1"/>
    <property type="molecule type" value="Genomic_DNA"/>
</dbReference>
<dbReference type="InterPro" id="IPR012296">
    <property type="entry name" value="Nuclease_put_TT1808"/>
</dbReference>
<feature type="domain" description="Putative restriction endonuclease" evidence="1">
    <location>
        <begin position="25"/>
        <end position="190"/>
    </location>
</feature>
<evidence type="ECO:0000313" key="3">
    <source>
        <dbReference type="Proteomes" id="UP000317318"/>
    </source>
</evidence>
<evidence type="ECO:0000313" key="2">
    <source>
        <dbReference type="EMBL" id="QDT36480.1"/>
    </source>
</evidence>
<dbReference type="AlphaFoldDB" id="A0A517QY49"/>
<name>A0A517QY49_9PLAN</name>
<dbReference type="KEGG" id="svp:Pan189_08370"/>
<dbReference type="PANTHER" id="PTHR34107">
    <property type="entry name" value="SLL0198 PROTEIN-RELATED"/>
    <property type="match status" value="1"/>
</dbReference>
<evidence type="ECO:0000259" key="1">
    <source>
        <dbReference type="Pfam" id="PF05685"/>
    </source>
</evidence>
<organism evidence="2 3">
    <name type="scientific">Stratiformator vulcanicus</name>
    <dbReference type="NCBI Taxonomy" id="2527980"/>
    <lineage>
        <taxon>Bacteria</taxon>
        <taxon>Pseudomonadati</taxon>
        <taxon>Planctomycetota</taxon>
        <taxon>Planctomycetia</taxon>
        <taxon>Planctomycetales</taxon>
        <taxon>Planctomycetaceae</taxon>
        <taxon>Stratiformator</taxon>
    </lineage>
</organism>
<protein>
    <recommendedName>
        <fullName evidence="1">Putative restriction endonuclease domain-containing protein</fullName>
    </recommendedName>
</protein>
<proteinExistence type="predicted"/>
<keyword evidence="3" id="KW-1185">Reference proteome</keyword>
<dbReference type="Pfam" id="PF05685">
    <property type="entry name" value="Uma2"/>
    <property type="match status" value="1"/>
</dbReference>
<reference evidence="2 3" key="1">
    <citation type="submission" date="2019-02" db="EMBL/GenBank/DDBJ databases">
        <title>Deep-cultivation of Planctomycetes and their phenomic and genomic characterization uncovers novel biology.</title>
        <authorList>
            <person name="Wiegand S."/>
            <person name="Jogler M."/>
            <person name="Boedeker C."/>
            <person name="Pinto D."/>
            <person name="Vollmers J."/>
            <person name="Rivas-Marin E."/>
            <person name="Kohn T."/>
            <person name="Peeters S.H."/>
            <person name="Heuer A."/>
            <person name="Rast P."/>
            <person name="Oberbeckmann S."/>
            <person name="Bunk B."/>
            <person name="Jeske O."/>
            <person name="Meyerdierks A."/>
            <person name="Storesund J.E."/>
            <person name="Kallscheuer N."/>
            <person name="Luecker S."/>
            <person name="Lage O.M."/>
            <person name="Pohl T."/>
            <person name="Merkel B.J."/>
            <person name="Hornburger P."/>
            <person name="Mueller R.-W."/>
            <person name="Bruemmer F."/>
            <person name="Labrenz M."/>
            <person name="Spormann A.M."/>
            <person name="Op den Camp H."/>
            <person name="Overmann J."/>
            <person name="Amann R."/>
            <person name="Jetten M.S.M."/>
            <person name="Mascher T."/>
            <person name="Medema M.H."/>
            <person name="Devos D.P."/>
            <person name="Kaster A.-K."/>
            <person name="Ovreas L."/>
            <person name="Rohde M."/>
            <person name="Galperin M.Y."/>
            <person name="Jogler C."/>
        </authorList>
    </citation>
    <scope>NUCLEOTIDE SEQUENCE [LARGE SCALE GENOMIC DNA]</scope>
    <source>
        <strain evidence="2 3">Pan189</strain>
    </source>
</reference>